<protein>
    <submittedName>
        <fullName evidence="3">RNA binding Pelota-like protein</fullName>
    </submittedName>
</protein>
<evidence type="ECO:0000313" key="4">
    <source>
        <dbReference type="Proteomes" id="UP000253426"/>
    </source>
</evidence>
<dbReference type="EMBL" id="QNRR01000004">
    <property type="protein sequence ID" value="RBP44606.1"/>
    <property type="molecule type" value="Genomic_DNA"/>
</dbReference>
<evidence type="ECO:0000259" key="1">
    <source>
        <dbReference type="Pfam" id="PF11202"/>
    </source>
</evidence>
<dbReference type="InterPro" id="IPR028157">
    <property type="entry name" value="PELOTA_dom"/>
</dbReference>
<reference evidence="3 4" key="1">
    <citation type="submission" date="2018-06" db="EMBL/GenBank/DDBJ databases">
        <title>Genomic Encyclopedia of Type Strains, Phase IV (KMG-IV): sequencing the most valuable type-strain genomes for metagenomic binning, comparative biology and taxonomic classification.</title>
        <authorList>
            <person name="Goeker M."/>
        </authorList>
    </citation>
    <scope>NUCLEOTIDE SEQUENCE [LARGE SCALE GENOMIC DNA]</scope>
    <source>
        <strain evidence="3 4">DSM 25532</strain>
    </source>
</reference>
<dbReference type="InterPro" id="IPR048336">
    <property type="entry name" value="StiP-like"/>
</dbReference>
<dbReference type="Proteomes" id="UP000253426">
    <property type="component" value="Unassembled WGS sequence"/>
</dbReference>
<organism evidence="3 4">
    <name type="scientific">Roseimicrobium gellanilyticum</name>
    <dbReference type="NCBI Taxonomy" id="748857"/>
    <lineage>
        <taxon>Bacteria</taxon>
        <taxon>Pseudomonadati</taxon>
        <taxon>Verrucomicrobiota</taxon>
        <taxon>Verrucomicrobiia</taxon>
        <taxon>Verrucomicrobiales</taxon>
        <taxon>Verrucomicrobiaceae</taxon>
        <taxon>Roseimicrobium</taxon>
    </lineage>
</organism>
<keyword evidence="4" id="KW-1185">Reference proteome</keyword>
<dbReference type="Pfam" id="PF11202">
    <property type="entry name" value="StiP"/>
    <property type="match status" value="1"/>
</dbReference>
<evidence type="ECO:0000259" key="2">
    <source>
        <dbReference type="Pfam" id="PF15608"/>
    </source>
</evidence>
<dbReference type="OrthoDB" id="1663315at2"/>
<feature type="domain" description="Cysteine protease StiP N-terminal" evidence="1">
    <location>
        <begin position="15"/>
        <end position="261"/>
    </location>
</feature>
<dbReference type="Pfam" id="PF15608">
    <property type="entry name" value="PELOTA_1"/>
    <property type="match status" value="1"/>
</dbReference>
<gene>
    <name evidence="3" type="ORF">DES53_104428</name>
</gene>
<comment type="caution">
    <text evidence="3">The sequence shown here is derived from an EMBL/GenBank/DDBJ whole genome shotgun (WGS) entry which is preliminary data.</text>
</comment>
<dbReference type="PIRSF" id="PIRSF020979">
    <property type="entry name" value="UCP020979"/>
    <property type="match status" value="1"/>
</dbReference>
<name>A0A366HP94_9BACT</name>
<dbReference type="InterPro" id="IPR011215">
    <property type="entry name" value="StiP_N"/>
</dbReference>
<feature type="domain" description="PELOTA RNA-binding" evidence="2">
    <location>
        <begin position="290"/>
        <end position="366"/>
    </location>
</feature>
<sequence length="371" mass="40989">MSAAPTAVLNQAFHGSYLPEETTFLLRGLQMTATPLQERERLIQSGSRHYSELIGPEDAPTRERLRLFRECLENNGRQLAQDTMDLASALAESAHEGEVTITSIARAGTPIGALLWHLLKKSRPDLRVYHYSISVIRDRGADFAALRWIQERHAAESIRFVDGWTGKGTIATELRESLSTKPDLAVIDPGLWTPLDVCGAARYSPNARDYLIPSTLLGGTISGLVSRSVLPRGEEDTGVWHGSVELSHLRRYDLTRWFLRTMLTLCENYSAAFPAPPNASGGKVRYELAHAFLDTLEAEHGVASRNQIKLGIGETVRVLLRRLPKIVLLSPDAHEQDAELIRRLAALRNVPVQAQIMPFAAVALIANVALP</sequence>
<accession>A0A366HP94</accession>
<dbReference type="AlphaFoldDB" id="A0A366HP94"/>
<evidence type="ECO:0000313" key="3">
    <source>
        <dbReference type="EMBL" id="RBP44606.1"/>
    </source>
</evidence>
<proteinExistence type="predicted"/>
<dbReference type="RefSeq" id="WP_113958993.1">
    <property type="nucleotide sequence ID" value="NZ_QNRR01000004.1"/>
</dbReference>